<sequence>MSIFPIIVGWRNLRQASIYSRKISNLGKGLAFVEKGYVIVFKFEEWYYQQRRMAFTYFNMANL</sequence>
<organism evidence="1 2">
    <name type="scientific">Sutcliffiella horikoshii</name>
    <dbReference type="NCBI Taxonomy" id="79883"/>
    <lineage>
        <taxon>Bacteria</taxon>
        <taxon>Bacillati</taxon>
        <taxon>Bacillota</taxon>
        <taxon>Bacilli</taxon>
        <taxon>Bacillales</taxon>
        <taxon>Bacillaceae</taxon>
        <taxon>Sutcliffiella</taxon>
    </lineage>
</organism>
<evidence type="ECO:0000313" key="2">
    <source>
        <dbReference type="Proteomes" id="UP000195573"/>
    </source>
</evidence>
<dbReference type="Proteomes" id="UP000195573">
    <property type="component" value="Chromosome"/>
</dbReference>
<gene>
    <name evidence="1" type="ORF">B4U37_06100</name>
</gene>
<protein>
    <submittedName>
        <fullName evidence="1">Uncharacterized protein</fullName>
    </submittedName>
</protein>
<evidence type="ECO:0000313" key="1">
    <source>
        <dbReference type="EMBL" id="ART75624.1"/>
    </source>
</evidence>
<reference evidence="1 2" key="1">
    <citation type="submission" date="2017-04" db="EMBL/GenBank/DDBJ databases">
        <title>Complete Genome Sequence of the Bacillus horikoshii 20a strain from Cuatro Cienegas, Coahuila, Mexico.</title>
        <authorList>
            <person name="Zarza E."/>
            <person name="Alcaraz L.D."/>
            <person name="Aguilar-Salinas B."/>
            <person name="Islas A."/>
            <person name="Olmedo-Alvarez G."/>
        </authorList>
    </citation>
    <scope>NUCLEOTIDE SEQUENCE [LARGE SCALE GENOMIC DNA]</scope>
    <source>
        <strain evidence="1 2">20a</strain>
    </source>
</reference>
<name>A0ABN4ZEQ6_9BACI</name>
<proteinExistence type="predicted"/>
<keyword evidence="2" id="KW-1185">Reference proteome</keyword>
<accession>A0ABN4ZEQ6</accession>
<dbReference type="EMBL" id="CP020880">
    <property type="protein sequence ID" value="ART75624.1"/>
    <property type="molecule type" value="Genomic_DNA"/>
</dbReference>